<reference evidence="1" key="1">
    <citation type="submission" date="2021-06" db="EMBL/GenBank/DDBJ databases">
        <title>Bradyrhizobium sp. S2-20-1 Genome sequencing.</title>
        <authorList>
            <person name="Jin L."/>
        </authorList>
    </citation>
    <scope>NUCLEOTIDE SEQUENCE</scope>
    <source>
        <strain evidence="1">S2-20-1</strain>
    </source>
</reference>
<name>A0A975RPM7_9BRAD</name>
<evidence type="ECO:0000313" key="2">
    <source>
        <dbReference type="Proteomes" id="UP000680839"/>
    </source>
</evidence>
<dbReference type="Proteomes" id="UP000680839">
    <property type="component" value="Chromosome"/>
</dbReference>
<dbReference type="EMBL" id="CP076134">
    <property type="protein sequence ID" value="QWG15957.1"/>
    <property type="molecule type" value="Genomic_DNA"/>
</dbReference>
<accession>A0A975RPM7</accession>
<dbReference type="AlphaFoldDB" id="A0A975RPM7"/>
<sequence>MAVPRQPRGQGGARGRVMRIIVAAALSIVAVLGGTAVPAMAQTLPPTGGPYAPPFTATLSNNTPLVFGMDAEDAARALGVPLNYIKGRPGNEIYLAFRDFGGSGLFPHRHRLYLQFRGGRLAGWKGDWGRNWMWQ</sequence>
<gene>
    <name evidence="1" type="ORF">KMZ29_26520</name>
</gene>
<protein>
    <submittedName>
        <fullName evidence="1">Uncharacterized protein</fullName>
    </submittedName>
</protein>
<organism evidence="1 2">
    <name type="scientific">Bradyrhizobium sediminis</name>
    <dbReference type="NCBI Taxonomy" id="2840469"/>
    <lineage>
        <taxon>Bacteria</taxon>
        <taxon>Pseudomonadati</taxon>
        <taxon>Pseudomonadota</taxon>
        <taxon>Alphaproteobacteria</taxon>
        <taxon>Hyphomicrobiales</taxon>
        <taxon>Nitrobacteraceae</taxon>
        <taxon>Bradyrhizobium</taxon>
    </lineage>
</organism>
<evidence type="ECO:0000313" key="1">
    <source>
        <dbReference type="EMBL" id="QWG15957.1"/>
    </source>
</evidence>
<proteinExistence type="predicted"/>